<dbReference type="Pfam" id="PF23598">
    <property type="entry name" value="LRR_14"/>
    <property type="match status" value="1"/>
</dbReference>
<dbReference type="GO" id="GO:0005737">
    <property type="term" value="C:cytoplasm"/>
    <property type="evidence" value="ECO:0007669"/>
    <property type="project" value="TreeGrafter"/>
</dbReference>
<dbReference type="PANTHER" id="PTHR48051:SF54">
    <property type="entry name" value="LEUCINE-RICH REPEAT-CONTAINING PROTEIN"/>
    <property type="match status" value="1"/>
</dbReference>
<dbReference type="InterPro" id="IPR003591">
    <property type="entry name" value="Leu-rich_rpt_typical-subtyp"/>
</dbReference>
<dbReference type="PANTHER" id="PTHR48051">
    <property type="match status" value="1"/>
</dbReference>
<dbReference type="EMBL" id="UAVR01000011">
    <property type="protein sequence ID" value="SQA90252.1"/>
    <property type="molecule type" value="Genomic_DNA"/>
</dbReference>
<keyword evidence="6" id="KW-1185">Reference proteome</keyword>
<dbReference type="InterPro" id="IPR032675">
    <property type="entry name" value="LRR_dom_sf"/>
</dbReference>
<evidence type="ECO:0000313" key="4">
    <source>
        <dbReference type="EMBL" id="SKB96037.1"/>
    </source>
</evidence>
<organism evidence="5 7">
    <name type="scientific">Chryseobacterium balustinum</name>
    <dbReference type="NCBI Taxonomy" id="246"/>
    <lineage>
        <taxon>Bacteria</taxon>
        <taxon>Pseudomonadati</taxon>
        <taxon>Bacteroidota</taxon>
        <taxon>Flavobacteriia</taxon>
        <taxon>Flavobacteriales</taxon>
        <taxon>Weeksellaceae</taxon>
        <taxon>Chryseobacterium group</taxon>
        <taxon>Chryseobacterium</taxon>
    </lineage>
</organism>
<dbReference type="InterPro" id="IPR050216">
    <property type="entry name" value="LRR_domain-containing"/>
</dbReference>
<keyword evidence="2" id="KW-0677">Repeat</keyword>
<dbReference type="EC" id="6.3.2.-" evidence="5"/>
<dbReference type="KEGG" id="cbp:EB354_11750"/>
<dbReference type="SUPFAM" id="SSF52058">
    <property type="entry name" value="L domain-like"/>
    <property type="match status" value="1"/>
</dbReference>
<dbReference type="Gene3D" id="3.80.10.10">
    <property type="entry name" value="Ribonuclease Inhibitor"/>
    <property type="match status" value="1"/>
</dbReference>
<dbReference type="Proteomes" id="UP000190669">
    <property type="component" value="Unassembled WGS sequence"/>
</dbReference>
<comment type="caution">
    <text evidence="5">The sequence shown here is derived from an EMBL/GenBank/DDBJ whole genome shotgun (WGS) entry which is preliminary data.</text>
</comment>
<name>A0AAX2IMD6_9FLAO</name>
<proteinExistence type="predicted"/>
<evidence type="ECO:0000313" key="7">
    <source>
        <dbReference type="Proteomes" id="UP000251937"/>
    </source>
</evidence>
<sequence length="307" mass="35574">MTTNTMKNILTILIGLFSVLTTFGQDKKCCDTYVYEGYILTDQNKKLEIYLNFLVLLDSTMVGSYYYDQNWGSLKLVGKLNPDFTFYLVERDKTDSITGFFEGKLNTNYKLATGKWTDGKKQKVFDFEIKQVIGKSYWDFIKKNRALYEYKDLKLAIKEKENVLSIDIGDQGIKKLPKKLKILPNIVSFNLMGNDFISFPKVLTELKTLDEISLSTNKLENITSEIGNLKNLRILIMNNNQLKELPTEIGELTKLLYLEIGNNKLTSLPEEIKYLTSLQELHIERNNLSETEKQRIKKLLPKCIIHF</sequence>
<reference evidence="4 6" key="1">
    <citation type="submission" date="2017-02" db="EMBL/GenBank/DDBJ databases">
        <authorList>
            <person name="Varghese N."/>
            <person name="Submissions S."/>
        </authorList>
    </citation>
    <scope>NUCLEOTIDE SEQUENCE [LARGE SCALE GENOMIC DNA]</scope>
    <source>
        <strain evidence="4 6">DSM 16775</strain>
    </source>
</reference>
<dbReference type="Proteomes" id="UP000251937">
    <property type="component" value="Unassembled WGS sequence"/>
</dbReference>
<accession>A0AAX2IMD6</accession>
<evidence type="ECO:0000256" key="1">
    <source>
        <dbReference type="ARBA" id="ARBA00022614"/>
    </source>
</evidence>
<dbReference type="AlphaFoldDB" id="A0AAX2IMD6"/>
<protein>
    <submittedName>
        <fullName evidence="5">E3 ubiquitin-protein ligase sspH1</fullName>
        <ecNumber evidence="5">6.3.2.-</ecNumber>
    </submittedName>
    <submittedName>
        <fullName evidence="4">Leucine rich repeat-containing protein</fullName>
    </submittedName>
</protein>
<evidence type="ECO:0000313" key="5">
    <source>
        <dbReference type="EMBL" id="SQA90252.1"/>
    </source>
</evidence>
<dbReference type="SMART" id="SM00369">
    <property type="entry name" value="LRR_TYP"/>
    <property type="match status" value="4"/>
</dbReference>
<evidence type="ECO:0000313" key="6">
    <source>
        <dbReference type="Proteomes" id="UP000190669"/>
    </source>
</evidence>
<dbReference type="EMBL" id="FUZE01000016">
    <property type="protein sequence ID" value="SKB96037.1"/>
    <property type="molecule type" value="Genomic_DNA"/>
</dbReference>
<feature type="domain" description="Disease resistance R13L4/SHOC-2-like LRR" evidence="3">
    <location>
        <begin position="212"/>
        <end position="289"/>
    </location>
</feature>
<reference evidence="5 7" key="2">
    <citation type="submission" date="2018-06" db="EMBL/GenBank/DDBJ databases">
        <authorList>
            <consortium name="Pathogen Informatics"/>
            <person name="Doyle S."/>
        </authorList>
    </citation>
    <scope>NUCLEOTIDE SEQUENCE [LARGE SCALE GENOMIC DNA]</scope>
    <source>
        <strain evidence="5 7">NCTC11212</strain>
    </source>
</reference>
<evidence type="ECO:0000259" key="3">
    <source>
        <dbReference type="Pfam" id="PF23598"/>
    </source>
</evidence>
<evidence type="ECO:0000256" key="2">
    <source>
        <dbReference type="ARBA" id="ARBA00022737"/>
    </source>
</evidence>
<gene>
    <name evidence="5" type="primary">sspH1</name>
    <name evidence="5" type="ORF">NCTC11212_02464</name>
    <name evidence="4" type="ORF">SAMN05421800_116107</name>
</gene>
<dbReference type="InterPro" id="IPR055414">
    <property type="entry name" value="LRR_R13L4/SHOC2-like"/>
</dbReference>
<keyword evidence="1" id="KW-0433">Leucine-rich repeat</keyword>